<dbReference type="GO" id="GO:0005634">
    <property type="term" value="C:nucleus"/>
    <property type="evidence" value="ECO:0007669"/>
    <property type="project" value="TreeGrafter"/>
</dbReference>
<dbReference type="Pfam" id="PF07002">
    <property type="entry name" value="Copine"/>
    <property type="match status" value="1"/>
</dbReference>
<dbReference type="GO" id="GO:0004842">
    <property type="term" value="F:ubiquitin-protein transferase activity"/>
    <property type="evidence" value="ECO:0007669"/>
    <property type="project" value="TreeGrafter"/>
</dbReference>
<dbReference type="InterPro" id="IPR010734">
    <property type="entry name" value="Copine_C"/>
</dbReference>
<dbReference type="Gene3D" id="3.40.50.410">
    <property type="entry name" value="von Willebrand factor, type A domain"/>
    <property type="match status" value="1"/>
</dbReference>
<sequence>MGGCCGSFERIGENYRSIEEVQAALRKNGLESSNLIFGIDYTKSNLYTGEKTFQGRNLHDLSSSKNPYMEVIEIVGKTLEQFDDDKIIPAFGFGDVYTKNNSVFPFYPDRECVGFQEVLARYVQITPRILMAGPTNFAPLINAAIEIVRKERSYHILVIVTDGQVNNEEETKAAIIKATSFPLSIITIGVGDGPWEGMHEFDDKLPARRFDNFHFVELTNRFERFPFECLIIVKFVEDTCVGAEYPNQIETSKTNGMVVEKRRDEV</sequence>
<dbReference type="Proteomes" id="UP000324800">
    <property type="component" value="Unassembled WGS sequence"/>
</dbReference>
<dbReference type="InterPro" id="IPR036465">
    <property type="entry name" value="vWFA_dom_sf"/>
</dbReference>
<name>A0A5J4V4B4_9EUKA</name>
<dbReference type="SMART" id="SM00327">
    <property type="entry name" value="VWA"/>
    <property type="match status" value="1"/>
</dbReference>
<evidence type="ECO:0000313" key="2">
    <source>
        <dbReference type="EMBL" id="KAA6377568.1"/>
    </source>
</evidence>
<proteinExistence type="predicted"/>
<reference evidence="2 3" key="1">
    <citation type="submission" date="2019-03" db="EMBL/GenBank/DDBJ databases">
        <title>Single cell metagenomics reveals metabolic interactions within the superorganism composed of flagellate Streblomastix strix and complex community of Bacteroidetes bacteria on its surface.</title>
        <authorList>
            <person name="Treitli S.C."/>
            <person name="Kolisko M."/>
            <person name="Husnik F."/>
            <person name="Keeling P."/>
            <person name="Hampl V."/>
        </authorList>
    </citation>
    <scope>NUCLEOTIDE SEQUENCE [LARGE SCALE GENOMIC DNA]</scope>
    <source>
        <strain evidence="2">ST1C</strain>
    </source>
</reference>
<accession>A0A5J4V4B4</accession>
<dbReference type="InterPro" id="IPR052079">
    <property type="entry name" value="E3_ligase/Copine_domain"/>
</dbReference>
<organism evidence="2 3">
    <name type="scientific">Streblomastix strix</name>
    <dbReference type="NCBI Taxonomy" id="222440"/>
    <lineage>
        <taxon>Eukaryota</taxon>
        <taxon>Metamonada</taxon>
        <taxon>Preaxostyla</taxon>
        <taxon>Oxymonadida</taxon>
        <taxon>Streblomastigidae</taxon>
        <taxon>Streblomastix</taxon>
    </lineage>
</organism>
<dbReference type="PANTHER" id="PTHR45751:SF11">
    <property type="entry name" value="COPINE FAMILY PROTEIN 2"/>
    <property type="match status" value="1"/>
</dbReference>
<comment type="caution">
    <text evidence="2">The sequence shown here is derived from an EMBL/GenBank/DDBJ whole genome shotgun (WGS) entry which is preliminary data.</text>
</comment>
<dbReference type="OrthoDB" id="5855668at2759"/>
<evidence type="ECO:0000259" key="1">
    <source>
        <dbReference type="SMART" id="SM00327"/>
    </source>
</evidence>
<feature type="domain" description="VWFA" evidence="1">
    <location>
        <begin position="32"/>
        <end position="220"/>
    </location>
</feature>
<dbReference type="AlphaFoldDB" id="A0A5J4V4B4"/>
<dbReference type="InterPro" id="IPR002035">
    <property type="entry name" value="VWF_A"/>
</dbReference>
<evidence type="ECO:0000313" key="3">
    <source>
        <dbReference type="Proteomes" id="UP000324800"/>
    </source>
</evidence>
<protein>
    <submittedName>
        <fullName evidence="2">Putative E3 ubiquitin-protein ligase RGLG1</fullName>
    </submittedName>
</protein>
<dbReference type="PANTHER" id="PTHR45751">
    <property type="entry name" value="COPINE FAMILY PROTEIN 1"/>
    <property type="match status" value="1"/>
</dbReference>
<gene>
    <name evidence="2" type="ORF">EZS28_026904</name>
</gene>
<dbReference type="GO" id="GO:0016567">
    <property type="term" value="P:protein ubiquitination"/>
    <property type="evidence" value="ECO:0007669"/>
    <property type="project" value="TreeGrafter"/>
</dbReference>
<dbReference type="EMBL" id="SNRW01009721">
    <property type="protein sequence ID" value="KAA6377568.1"/>
    <property type="molecule type" value="Genomic_DNA"/>
</dbReference>
<dbReference type="SUPFAM" id="SSF53300">
    <property type="entry name" value="vWA-like"/>
    <property type="match status" value="1"/>
</dbReference>